<dbReference type="Proteomes" id="UP001430848">
    <property type="component" value="Unassembled WGS sequence"/>
</dbReference>
<gene>
    <name evidence="1" type="ORF">SLS63_012136</name>
</gene>
<evidence type="ECO:0000313" key="1">
    <source>
        <dbReference type="EMBL" id="KAK7713106.1"/>
    </source>
</evidence>
<reference evidence="1 2" key="1">
    <citation type="submission" date="2024-02" db="EMBL/GenBank/DDBJ databases">
        <title>De novo assembly and annotation of 12 fungi associated with fruit tree decline syndrome in Ontario, Canada.</title>
        <authorList>
            <person name="Sulman M."/>
            <person name="Ellouze W."/>
            <person name="Ilyukhin E."/>
        </authorList>
    </citation>
    <scope>NUCLEOTIDE SEQUENCE [LARGE SCALE GENOMIC DNA]</scope>
    <source>
        <strain evidence="1 2">M169</strain>
    </source>
</reference>
<accession>A0ABR1NS28</accession>
<name>A0ABR1NS28_DIAER</name>
<protein>
    <submittedName>
        <fullName evidence="1">Uncharacterized protein</fullName>
    </submittedName>
</protein>
<sequence length="218" mass="25031">MRCLNASPSTWTDRLVSLKIHHTIIVPDFLQEASEIIWPNLKTIKLTGVMDVRGDGTFPDSAVQHAVADKTCSSIIKSLAMVVPSMPKATTFRIRMIFNVEFREAFQLSMHLGNFARTDKAVKMLPCSDKFVPNANNGVAKAVGIYLSGLDATKLQDAVLCHRRQELEVFSCTQDWYTIWSDRHCGQWNRRTESWDPAFMNDMDIFIYEMGQYWEWEE</sequence>
<organism evidence="1 2">
    <name type="scientific">Diaporthe eres</name>
    <name type="common">Phomopsis oblonga</name>
    <dbReference type="NCBI Taxonomy" id="83184"/>
    <lineage>
        <taxon>Eukaryota</taxon>
        <taxon>Fungi</taxon>
        <taxon>Dikarya</taxon>
        <taxon>Ascomycota</taxon>
        <taxon>Pezizomycotina</taxon>
        <taxon>Sordariomycetes</taxon>
        <taxon>Sordariomycetidae</taxon>
        <taxon>Diaporthales</taxon>
        <taxon>Diaporthaceae</taxon>
        <taxon>Diaporthe</taxon>
        <taxon>Diaporthe eres species complex</taxon>
    </lineage>
</organism>
<dbReference type="EMBL" id="JAKNSF020000128">
    <property type="protein sequence ID" value="KAK7713106.1"/>
    <property type="molecule type" value="Genomic_DNA"/>
</dbReference>
<comment type="caution">
    <text evidence="1">The sequence shown here is derived from an EMBL/GenBank/DDBJ whole genome shotgun (WGS) entry which is preliminary data.</text>
</comment>
<proteinExistence type="predicted"/>
<keyword evidence="2" id="KW-1185">Reference proteome</keyword>
<evidence type="ECO:0000313" key="2">
    <source>
        <dbReference type="Proteomes" id="UP001430848"/>
    </source>
</evidence>